<protein>
    <recommendedName>
        <fullName evidence="4">Secreted protein</fullName>
    </recommendedName>
</protein>
<dbReference type="AlphaFoldDB" id="A0A422QCN5"/>
<gene>
    <name evidence="2" type="ORF">Tco025E_00134</name>
</gene>
<evidence type="ECO:0000313" key="2">
    <source>
        <dbReference type="EMBL" id="RNF27750.1"/>
    </source>
</evidence>
<dbReference type="Proteomes" id="UP000284403">
    <property type="component" value="Unassembled WGS sequence"/>
</dbReference>
<sequence length="103" mass="11345">MDSKQIWRPSLLLILFVGMRLSGTKKSDTAAAAISIMGSDCTGSALRLSVSERSRKRNRYSMTVLNGTYRMRFPCFSYSCMMARTLGERTGAASSAKNCSVLM</sequence>
<comment type="caution">
    <text evidence="2">The sequence shown here is derived from an EMBL/GenBank/DDBJ whole genome shotgun (WGS) entry which is preliminary data.</text>
</comment>
<dbReference type="GeneID" id="40313745"/>
<feature type="chain" id="PRO_5019308641" description="Secreted protein" evidence="1">
    <location>
        <begin position="25"/>
        <end position="103"/>
    </location>
</feature>
<feature type="signal peptide" evidence="1">
    <location>
        <begin position="1"/>
        <end position="24"/>
    </location>
</feature>
<keyword evidence="3" id="KW-1185">Reference proteome</keyword>
<dbReference type="RefSeq" id="XP_029232956.1">
    <property type="nucleotide sequence ID" value="XM_029367083.1"/>
</dbReference>
<reference evidence="2 3" key="1">
    <citation type="journal article" date="2018" name="BMC Genomics">
        <title>Genomic comparison of Trypanosoma conorhini and Trypanosoma rangeli to Trypanosoma cruzi strains of high and low virulence.</title>
        <authorList>
            <person name="Bradwell K.R."/>
            <person name="Koparde V.N."/>
            <person name="Matveyev A.V."/>
            <person name="Serrano M.G."/>
            <person name="Alves J.M."/>
            <person name="Parikh H."/>
            <person name="Huang B."/>
            <person name="Lee V."/>
            <person name="Espinosa-Alvarez O."/>
            <person name="Ortiz P.A."/>
            <person name="Costa-Martins A.G."/>
            <person name="Teixeira M.M."/>
            <person name="Buck G.A."/>
        </authorList>
    </citation>
    <scope>NUCLEOTIDE SEQUENCE [LARGE SCALE GENOMIC DNA]</scope>
    <source>
        <strain evidence="2 3">025E</strain>
    </source>
</reference>
<organism evidence="2 3">
    <name type="scientific">Trypanosoma conorhini</name>
    <dbReference type="NCBI Taxonomy" id="83891"/>
    <lineage>
        <taxon>Eukaryota</taxon>
        <taxon>Discoba</taxon>
        <taxon>Euglenozoa</taxon>
        <taxon>Kinetoplastea</taxon>
        <taxon>Metakinetoplastina</taxon>
        <taxon>Trypanosomatida</taxon>
        <taxon>Trypanosomatidae</taxon>
        <taxon>Trypanosoma</taxon>
    </lineage>
</organism>
<evidence type="ECO:0000313" key="3">
    <source>
        <dbReference type="Proteomes" id="UP000284403"/>
    </source>
</evidence>
<dbReference type="EMBL" id="MKKU01000001">
    <property type="protein sequence ID" value="RNF27750.1"/>
    <property type="molecule type" value="Genomic_DNA"/>
</dbReference>
<keyword evidence="1" id="KW-0732">Signal</keyword>
<evidence type="ECO:0000256" key="1">
    <source>
        <dbReference type="SAM" id="SignalP"/>
    </source>
</evidence>
<evidence type="ECO:0008006" key="4">
    <source>
        <dbReference type="Google" id="ProtNLM"/>
    </source>
</evidence>
<proteinExistence type="predicted"/>
<name>A0A422QCN5_9TRYP</name>
<accession>A0A422QCN5</accession>